<evidence type="ECO:0000313" key="2">
    <source>
        <dbReference type="Proteomes" id="UP000028483"/>
    </source>
</evidence>
<evidence type="ECO:0000313" key="1">
    <source>
        <dbReference type="EMBL" id="CDH04380.1"/>
    </source>
</evidence>
<gene>
    <name evidence="1" type="ORF">XBO1_1240081</name>
</gene>
<organism evidence="1 2">
    <name type="scientific">Xenorhabdus bovienii str. oregonense</name>
    <dbReference type="NCBI Taxonomy" id="1398202"/>
    <lineage>
        <taxon>Bacteria</taxon>
        <taxon>Pseudomonadati</taxon>
        <taxon>Pseudomonadota</taxon>
        <taxon>Gammaproteobacteria</taxon>
        <taxon>Enterobacterales</taxon>
        <taxon>Morganellaceae</taxon>
        <taxon>Xenorhabdus</taxon>
    </lineage>
</organism>
<reference evidence="1" key="1">
    <citation type="submission" date="2013-07" db="EMBL/GenBank/DDBJ databases">
        <title>Sub-species coevolution in mutualistic symbiosis.</title>
        <authorList>
            <person name="Murfin K."/>
            <person name="Klassen J."/>
            <person name="Lee M."/>
            <person name="Forst S."/>
            <person name="Stock P."/>
            <person name="Goodrich-Blair H."/>
        </authorList>
    </citation>
    <scope>NUCLEOTIDE SEQUENCE [LARGE SCALE GENOMIC DNA]</scope>
    <source>
        <strain evidence="1">Oregonense</strain>
    </source>
</reference>
<dbReference type="Proteomes" id="UP000028483">
    <property type="component" value="Unassembled WGS sequence"/>
</dbReference>
<dbReference type="HOGENOM" id="CLU_2903312_0_0_6"/>
<dbReference type="AlphaFoldDB" id="A0A077P026"/>
<accession>A0A077P026</accession>
<sequence>MLFSVQYQGFYVGDHLDMHVLPNDCVPVSAKQMAEIHKLVIAGFVITAINGDALVTKKRNEK</sequence>
<dbReference type="RefSeq" id="WP_038254440.1">
    <property type="nucleotide sequence ID" value="NZ_CAWLUU010000109.1"/>
</dbReference>
<comment type="caution">
    <text evidence="1">The sequence shown here is derived from an EMBL/GenBank/DDBJ whole genome shotgun (WGS) entry which is preliminary data.</text>
</comment>
<protein>
    <submittedName>
        <fullName evidence="1">Uncharacterized protein</fullName>
    </submittedName>
</protein>
<name>A0A077P026_XENBV</name>
<dbReference type="EMBL" id="CBSX010000029">
    <property type="protein sequence ID" value="CDH04380.1"/>
    <property type="molecule type" value="Genomic_DNA"/>
</dbReference>
<proteinExistence type="predicted"/>